<dbReference type="Proteomes" id="UP000694941">
    <property type="component" value="Unplaced"/>
</dbReference>
<name>A0ABM1BS31_LIMPO</name>
<evidence type="ECO:0000256" key="2">
    <source>
        <dbReference type="ARBA" id="ARBA00022737"/>
    </source>
</evidence>
<evidence type="ECO:0000313" key="4">
    <source>
        <dbReference type="RefSeq" id="XP_013787579.1"/>
    </source>
</evidence>
<keyword evidence="2" id="KW-0677">Repeat</keyword>
<dbReference type="GeneID" id="106471526"/>
<accession>A0ABM1BS31</accession>
<dbReference type="InterPro" id="IPR052266">
    <property type="entry name" value="Miro-EF-hand_domain"/>
</dbReference>
<keyword evidence="1" id="KW-0479">Metal-binding</keyword>
<evidence type="ECO:0000313" key="3">
    <source>
        <dbReference type="Proteomes" id="UP000694941"/>
    </source>
</evidence>
<dbReference type="RefSeq" id="XP_013787579.1">
    <property type="nucleotide sequence ID" value="XM_013932125.2"/>
</dbReference>
<gene>
    <name evidence="4" type="primary">LOC106471526</name>
</gene>
<reference evidence="4" key="1">
    <citation type="submission" date="2025-08" db="UniProtKB">
        <authorList>
            <consortium name="RefSeq"/>
        </authorList>
    </citation>
    <scope>IDENTIFICATION</scope>
    <source>
        <tissue evidence="4">Muscle</tissue>
    </source>
</reference>
<dbReference type="PANTHER" id="PTHR46819:SF1">
    <property type="entry name" value="EF-HAND CALCIUM-BINDING DOMAIN-CONTAINING PROTEIN 7"/>
    <property type="match status" value="1"/>
</dbReference>
<sequence>MEVQESGDIGSLNQTLKLMGYNRDLQLDQAAPFSLSVYTVRSIVSLTPRPVVVDSELINKAICRLAVEKGMAIKVKNLNDLSLHQHQLNHRVTIVVQNKSHSTVKVRLDCSKSENCTSHQHSLDCEVEVPPKNSVVGHHLLQLIPSIPWKVDCVPSLILL</sequence>
<evidence type="ECO:0000256" key="1">
    <source>
        <dbReference type="ARBA" id="ARBA00022723"/>
    </source>
</evidence>
<proteinExistence type="predicted"/>
<keyword evidence="3" id="KW-1185">Reference proteome</keyword>
<organism evidence="3 4">
    <name type="scientific">Limulus polyphemus</name>
    <name type="common">Atlantic horseshoe crab</name>
    <dbReference type="NCBI Taxonomy" id="6850"/>
    <lineage>
        <taxon>Eukaryota</taxon>
        <taxon>Metazoa</taxon>
        <taxon>Ecdysozoa</taxon>
        <taxon>Arthropoda</taxon>
        <taxon>Chelicerata</taxon>
        <taxon>Merostomata</taxon>
        <taxon>Xiphosura</taxon>
        <taxon>Limulidae</taxon>
        <taxon>Limulus</taxon>
    </lineage>
</organism>
<dbReference type="PANTHER" id="PTHR46819">
    <property type="entry name" value="EF-HAND CALCIUM-BINDING DOMAIN-CONTAINING PROTEIN 7"/>
    <property type="match status" value="1"/>
</dbReference>
<protein>
    <submittedName>
        <fullName evidence="4">EF-hand calcium-binding domain-containing protein 7-like</fullName>
    </submittedName>
</protein>